<keyword evidence="1" id="KW-1133">Transmembrane helix</keyword>
<name>A0ABZ0ILF1_9BACT</name>
<keyword evidence="1" id="KW-0812">Transmembrane</keyword>
<feature type="transmembrane region" description="Helical" evidence="1">
    <location>
        <begin position="6"/>
        <end position="25"/>
    </location>
</feature>
<keyword evidence="1" id="KW-0472">Membrane</keyword>
<proteinExistence type="predicted"/>
<dbReference type="RefSeq" id="WP_317487940.1">
    <property type="nucleotide sequence ID" value="NZ_CP136051.1"/>
</dbReference>
<organism evidence="2 3">
    <name type="scientific">Imperialibacter roseus</name>
    <dbReference type="NCBI Taxonomy" id="1324217"/>
    <lineage>
        <taxon>Bacteria</taxon>
        <taxon>Pseudomonadati</taxon>
        <taxon>Bacteroidota</taxon>
        <taxon>Cytophagia</taxon>
        <taxon>Cytophagales</taxon>
        <taxon>Flammeovirgaceae</taxon>
        <taxon>Imperialibacter</taxon>
    </lineage>
</organism>
<evidence type="ECO:0000313" key="3">
    <source>
        <dbReference type="Proteomes" id="UP001302349"/>
    </source>
</evidence>
<evidence type="ECO:0008006" key="4">
    <source>
        <dbReference type="Google" id="ProtNLM"/>
    </source>
</evidence>
<evidence type="ECO:0000313" key="2">
    <source>
        <dbReference type="EMBL" id="WOK05150.1"/>
    </source>
</evidence>
<sequence>MNRSKTITTIVAGAVIGAITVFGVTPIKGMVTKARVSKSAKTTPVKKRDEDDHFFI</sequence>
<gene>
    <name evidence="2" type="ORF">RT717_18875</name>
</gene>
<reference evidence="2 3" key="1">
    <citation type="journal article" date="2023" name="Microbiol. Resour. Announc.">
        <title>Complete Genome Sequence of Imperialibacter roseus strain P4T.</title>
        <authorList>
            <person name="Tizabi D.R."/>
            <person name="Bachvaroff T."/>
            <person name="Hill R.T."/>
        </authorList>
    </citation>
    <scope>NUCLEOTIDE SEQUENCE [LARGE SCALE GENOMIC DNA]</scope>
    <source>
        <strain evidence="2 3">P4T</strain>
    </source>
</reference>
<protein>
    <recommendedName>
        <fullName evidence="4">YtxH domain-containing protein</fullName>
    </recommendedName>
</protein>
<dbReference type="Proteomes" id="UP001302349">
    <property type="component" value="Chromosome"/>
</dbReference>
<keyword evidence="3" id="KW-1185">Reference proteome</keyword>
<evidence type="ECO:0000256" key="1">
    <source>
        <dbReference type="SAM" id="Phobius"/>
    </source>
</evidence>
<dbReference type="EMBL" id="CP136051">
    <property type="protein sequence ID" value="WOK05150.1"/>
    <property type="molecule type" value="Genomic_DNA"/>
</dbReference>
<accession>A0ABZ0ILF1</accession>